<evidence type="ECO:0000256" key="2">
    <source>
        <dbReference type="ARBA" id="ARBA00022490"/>
    </source>
</evidence>
<dbReference type="PANTHER" id="PTHR19845">
    <property type="entry name" value="KATANIN P80 SUBUNIT"/>
    <property type="match status" value="1"/>
</dbReference>
<dbReference type="Proteomes" id="UP000054350">
    <property type="component" value="Unassembled WGS sequence"/>
</dbReference>
<keyword evidence="7" id="KW-1185">Reference proteome</keyword>
<proteinExistence type="predicted"/>
<reference evidence="7" key="2">
    <citation type="submission" date="2009-11" db="EMBL/GenBank/DDBJ databases">
        <title>The Genome Sequence of Allomyces macrogynus strain ATCC 38327.</title>
        <authorList>
            <consortium name="The Broad Institute Genome Sequencing Platform"/>
            <person name="Russ C."/>
            <person name="Cuomo C."/>
            <person name="Shea T."/>
            <person name="Young S.K."/>
            <person name="Zeng Q."/>
            <person name="Koehrsen M."/>
            <person name="Haas B."/>
            <person name="Borodovsky M."/>
            <person name="Guigo R."/>
            <person name="Alvarado L."/>
            <person name="Berlin A."/>
            <person name="Borenstein D."/>
            <person name="Chen Z."/>
            <person name="Engels R."/>
            <person name="Freedman E."/>
            <person name="Gellesch M."/>
            <person name="Goldberg J."/>
            <person name="Griggs A."/>
            <person name="Gujja S."/>
            <person name="Heiman D."/>
            <person name="Hepburn T."/>
            <person name="Howarth C."/>
            <person name="Jen D."/>
            <person name="Larson L."/>
            <person name="Lewis B."/>
            <person name="Mehta T."/>
            <person name="Park D."/>
            <person name="Pearson M."/>
            <person name="Roberts A."/>
            <person name="Saif S."/>
            <person name="Shenoy N."/>
            <person name="Sisk P."/>
            <person name="Stolte C."/>
            <person name="Sykes S."/>
            <person name="Walk T."/>
            <person name="White J."/>
            <person name="Yandava C."/>
            <person name="Burger G."/>
            <person name="Gray M.W."/>
            <person name="Holland P.W.H."/>
            <person name="King N."/>
            <person name="Lang F.B.F."/>
            <person name="Roger A.J."/>
            <person name="Ruiz-Trillo I."/>
            <person name="Lander E."/>
            <person name="Nusbaum C."/>
        </authorList>
    </citation>
    <scope>NUCLEOTIDE SEQUENCE [LARGE SCALE GENOMIC DNA]</scope>
    <source>
        <strain evidence="7">ATCC 38327</strain>
    </source>
</reference>
<organism evidence="6 7">
    <name type="scientific">Allomyces macrogynus (strain ATCC 38327)</name>
    <name type="common">Allomyces javanicus var. macrogynus</name>
    <dbReference type="NCBI Taxonomy" id="578462"/>
    <lineage>
        <taxon>Eukaryota</taxon>
        <taxon>Fungi</taxon>
        <taxon>Fungi incertae sedis</taxon>
        <taxon>Blastocladiomycota</taxon>
        <taxon>Blastocladiomycetes</taxon>
        <taxon>Blastocladiales</taxon>
        <taxon>Blastocladiaceae</taxon>
        <taxon>Allomyces</taxon>
    </lineage>
</organism>
<dbReference type="OrthoDB" id="538223at2759"/>
<evidence type="ECO:0000259" key="5">
    <source>
        <dbReference type="Pfam" id="PF13925"/>
    </source>
</evidence>
<dbReference type="VEuPathDB" id="FungiDB:AMAG_16913"/>
<feature type="region of interest" description="Disordered" evidence="4">
    <location>
        <begin position="1"/>
        <end position="27"/>
    </location>
</feature>
<evidence type="ECO:0000313" key="7">
    <source>
        <dbReference type="Proteomes" id="UP000054350"/>
    </source>
</evidence>
<dbReference type="GO" id="GO:0007019">
    <property type="term" value="P:microtubule depolymerization"/>
    <property type="evidence" value="ECO:0007669"/>
    <property type="project" value="TreeGrafter"/>
</dbReference>
<dbReference type="AlphaFoldDB" id="A0A0L0TDP7"/>
<gene>
    <name evidence="6" type="ORF">AMAG_16913</name>
</gene>
<dbReference type="GO" id="GO:0008017">
    <property type="term" value="F:microtubule binding"/>
    <property type="evidence" value="ECO:0007669"/>
    <property type="project" value="InterPro"/>
</dbReference>
<name>A0A0L0TDP7_ALLM3</name>
<dbReference type="STRING" id="578462.A0A0L0TDP7"/>
<dbReference type="PANTHER" id="PTHR19845:SF0">
    <property type="entry name" value="KATANIN P80 WD40 REPEAT-CONTAINING SUBUNIT B1"/>
    <property type="match status" value="1"/>
</dbReference>
<reference evidence="6 7" key="1">
    <citation type="submission" date="2009-11" db="EMBL/GenBank/DDBJ databases">
        <title>Annotation of Allomyces macrogynus ATCC 38327.</title>
        <authorList>
            <consortium name="The Broad Institute Genome Sequencing Platform"/>
            <person name="Russ C."/>
            <person name="Cuomo C."/>
            <person name="Burger G."/>
            <person name="Gray M.W."/>
            <person name="Holland P.W.H."/>
            <person name="King N."/>
            <person name="Lang F.B.F."/>
            <person name="Roger A.J."/>
            <person name="Ruiz-Trillo I."/>
            <person name="Young S.K."/>
            <person name="Zeng Q."/>
            <person name="Gargeya S."/>
            <person name="Fitzgerald M."/>
            <person name="Haas B."/>
            <person name="Abouelleil A."/>
            <person name="Alvarado L."/>
            <person name="Arachchi H.M."/>
            <person name="Berlin A."/>
            <person name="Chapman S.B."/>
            <person name="Gearin G."/>
            <person name="Goldberg J."/>
            <person name="Griggs A."/>
            <person name="Gujja S."/>
            <person name="Hansen M."/>
            <person name="Heiman D."/>
            <person name="Howarth C."/>
            <person name="Larimer J."/>
            <person name="Lui A."/>
            <person name="MacDonald P.J.P."/>
            <person name="McCowen C."/>
            <person name="Montmayeur A."/>
            <person name="Murphy C."/>
            <person name="Neiman D."/>
            <person name="Pearson M."/>
            <person name="Priest M."/>
            <person name="Roberts A."/>
            <person name="Saif S."/>
            <person name="Shea T."/>
            <person name="Sisk P."/>
            <person name="Stolte C."/>
            <person name="Sykes S."/>
            <person name="Wortman J."/>
            <person name="Nusbaum C."/>
            <person name="Birren B."/>
        </authorList>
    </citation>
    <scope>NUCLEOTIDE SEQUENCE [LARGE SCALE GENOMIC DNA]</scope>
    <source>
        <strain evidence="6 7">ATCC 38327</strain>
    </source>
</reference>
<evidence type="ECO:0000256" key="4">
    <source>
        <dbReference type="SAM" id="MobiDB-lite"/>
    </source>
</evidence>
<accession>A0A0L0TDP7</accession>
<dbReference type="GO" id="GO:0008352">
    <property type="term" value="C:katanin complex"/>
    <property type="evidence" value="ECO:0007669"/>
    <property type="project" value="TreeGrafter"/>
</dbReference>
<evidence type="ECO:0000313" key="6">
    <source>
        <dbReference type="EMBL" id="KNE72805.1"/>
    </source>
</evidence>
<evidence type="ECO:0000256" key="1">
    <source>
        <dbReference type="ARBA" id="ARBA00004245"/>
    </source>
</evidence>
<keyword evidence="3" id="KW-0206">Cytoskeleton</keyword>
<dbReference type="EMBL" id="GG745384">
    <property type="protein sequence ID" value="KNE72805.1"/>
    <property type="molecule type" value="Genomic_DNA"/>
</dbReference>
<protein>
    <recommendedName>
        <fullName evidence="5">Katanin p80 subunit C-terminal domain-containing protein</fullName>
    </recommendedName>
</protein>
<keyword evidence="2" id="KW-0963">Cytoplasm</keyword>
<evidence type="ECO:0000256" key="3">
    <source>
        <dbReference type="ARBA" id="ARBA00023212"/>
    </source>
</evidence>
<sequence length="243" mass="25941">MRVVITPSQPAPPAISSSTAQPATAPSTNSNPFIATCGTAPLHLDLNSFARGITAITSGDAISPTGTGVLAPEQLSAAHGAVSGMLSQRLRHLRHVRARWTTSGRPMPALEYAAHVASPAVYVDVLKALRMQPRVYSLDVCVKVLPWVAELMFQPYEDYLMVACTTVKLVLTNFAQLILDTLSAFPARGAGLDLTREERADKCRRCKTELLQIKQICHELASAPGQAGATIRDTLAAFPAGLV</sequence>
<dbReference type="InterPro" id="IPR028021">
    <property type="entry name" value="Katanin_C-terminal"/>
</dbReference>
<dbReference type="Pfam" id="PF13925">
    <property type="entry name" value="Katanin_con80"/>
    <property type="match status" value="1"/>
</dbReference>
<dbReference type="eggNOG" id="KOG0267">
    <property type="taxonomic scope" value="Eukaryota"/>
</dbReference>
<feature type="domain" description="Katanin p80 subunit C-terminal" evidence="5">
    <location>
        <begin position="79"/>
        <end position="234"/>
    </location>
</feature>
<comment type="subcellular location">
    <subcellularLocation>
        <location evidence="1">Cytoplasm</location>
        <location evidence="1">Cytoskeleton</location>
    </subcellularLocation>
</comment>